<evidence type="ECO:0000256" key="22">
    <source>
        <dbReference type="SAM" id="SignalP"/>
    </source>
</evidence>
<feature type="domain" description="Bulb-type lectin" evidence="24">
    <location>
        <begin position="54"/>
        <end position="182"/>
    </location>
</feature>
<dbReference type="InterPro" id="IPR017441">
    <property type="entry name" value="Protein_kinase_ATP_BS"/>
</dbReference>
<dbReference type="FunFam" id="3.30.200.20:FF:000178">
    <property type="entry name" value="serine/threonine-protein kinase PBS1-like"/>
    <property type="match status" value="2"/>
</dbReference>
<feature type="domain" description="Protein kinase" evidence="23">
    <location>
        <begin position="1374"/>
        <end position="1657"/>
    </location>
</feature>
<dbReference type="InterPro" id="IPR036426">
    <property type="entry name" value="Bulb-type_lectin_dom_sf"/>
</dbReference>
<keyword evidence="17" id="KW-0325">Glycoprotein</keyword>
<dbReference type="GO" id="GO:0051707">
    <property type="term" value="P:response to other organism"/>
    <property type="evidence" value="ECO:0007669"/>
    <property type="project" value="UniProtKB-ARBA"/>
</dbReference>
<accession>A0A0D3FU01</accession>
<feature type="domain" description="Apple" evidence="25">
    <location>
        <begin position="1216"/>
        <end position="1297"/>
    </location>
</feature>
<evidence type="ECO:0000313" key="27">
    <source>
        <dbReference type="Proteomes" id="UP000026960"/>
    </source>
</evidence>
<dbReference type="PaxDb" id="65489-OBART04G06950.2"/>
<keyword evidence="5" id="KW-0597">Phosphoprotein</keyword>
<evidence type="ECO:0000256" key="11">
    <source>
        <dbReference type="ARBA" id="ARBA00022777"/>
    </source>
</evidence>
<keyword evidence="4" id="KW-0245">EGF-like domain</keyword>
<evidence type="ECO:0000259" key="25">
    <source>
        <dbReference type="PROSITE" id="PS50948"/>
    </source>
</evidence>
<keyword evidence="9" id="KW-0430">Lectin</keyword>
<evidence type="ECO:0000256" key="14">
    <source>
        <dbReference type="ARBA" id="ARBA00023136"/>
    </source>
</evidence>
<evidence type="ECO:0000256" key="6">
    <source>
        <dbReference type="ARBA" id="ARBA00022679"/>
    </source>
</evidence>
<evidence type="ECO:0000256" key="21">
    <source>
        <dbReference type="SAM" id="Phobius"/>
    </source>
</evidence>
<dbReference type="Pfam" id="PF00954">
    <property type="entry name" value="S_locus_glycop"/>
    <property type="match status" value="1"/>
</dbReference>
<dbReference type="FunFam" id="2.90.10.10:FF:000039">
    <property type="entry name" value="G-type lectin S-receptor-like serine/threonine-protein kinase SD2-5"/>
    <property type="match status" value="1"/>
</dbReference>
<dbReference type="InterPro" id="IPR000719">
    <property type="entry name" value="Prot_kinase_dom"/>
</dbReference>
<protein>
    <recommendedName>
        <fullName evidence="2">non-specific serine/threonine protein kinase</fullName>
        <ecNumber evidence="2">2.7.11.1</ecNumber>
    </recommendedName>
</protein>
<dbReference type="CDD" id="cd00028">
    <property type="entry name" value="B_lectin"/>
    <property type="match status" value="2"/>
</dbReference>
<evidence type="ECO:0000256" key="2">
    <source>
        <dbReference type="ARBA" id="ARBA00012513"/>
    </source>
</evidence>
<evidence type="ECO:0000256" key="3">
    <source>
        <dbReference type="ARBA" id="ARBA00022527"/>
    </source>
</evidence>
<dbReference type="eggNOG" id="ENOG502QUNW">
    <property type="taxonomic scope" value="Eukaryota"/>
</dbReference>
<feature type="transmembrane region" description="Helical" evidence="21">
    <location>
        <begin position="846"/>
        <end position="867"/>
    </location>
</feature>
<evidence type="ECO:0000256" key="10">
    <source>
        <dbReference type="ARBA" id="ARBA00022741"/>
    </source>
</evidence>
<dbReference type="CDD" id="cd01098">
    <property type="entry name" value="PAN_AP_plant"/>
    <property type="match status" value="2"/>
</dbReference>
<dbReference type="GO" id="GO:0004674">
    <property type="term" value="F:protein serine/threonine kinase activity"/>
    <property type="evidence" value="ECO:0007669"/>
    <property type="project" value="UniProtKB-KW"/>
</dbReference>
<comment type="subcellular location">
    <subcellularLocation>
        <location evidence="1">Membrane</location>
        <topology evidence="1">Single-pass type I membrane protein</topology>
    </subcellularLocation>
</comment>
<keyword evidence="3" id="KW-0723">Serine/threonine-protein kinase</keyword>
<dbReference type="FunFam" id="2.90.10.30:FF:000003">
    <property type="entry name" value="Os04g0303100 protein"/>
    <property type="match status" value="2"/>
</dbReference>
<evidence type="ECO:0000256" key="13">
    <source>
        <dbReference type="ARBA" id="ARBA00022989"/>
    </source>
</evidence>
<evidence type="ECO:0000256" key="18">
    <source>
        <dbReference type="ARBA" id="ARBA00047899"/>
    </source>
</evidence>
<keyword evidence="10 20" id="KW-0547">Nucleotide-binding</keyword>
<keyword evidence="16" id="KW-0675">Receptor</keyword>
<name>A0A0D3FU01_9ORYZ</name>
<dbReference type="SMART" id="SM00473">
    <property type="entry name" value="PAN_AP"/>
    <property type="match status" value="2"/>
</dbReference>
<dbReference type="Pfam" id="PF00069">
    <property type="entry name" value="Pkinase"/>
    <property type="match status" value="2"/>
</dbReference>
<dbReference type="Proteomes" id="UP000026960">
    <property type="component" value="Chromosome 4"/>
</dbReference>
<proteinExistence type="predicted"/>
<evidence type="ECO:0000256" key="8">
    <source>
        <dbReference type="ARBA" id="ARBA00022729"/>
    </source>
</evidence>
<keyword evidence="14 21" id="KW-0472">Membrane</keyword>
<dbReference type="STRING" id="65489.A0A0D3FU01"/>
<evidence type="ECO:0000256" key="16">
    <source>
        <dbReference type="ARBA" id="ARBA00023170"/>
    </source>
</evidence>
<feature type="binding site" evidence="20">
    <location>
        <position position="516"/>
    </location>
    <ligand>
        <name>ATP</name>
        <dbReference type="ChEBI" id="CHEBI:30616"/>
    </ligand>
</feature>
<dbReference type="CDD" id="cd14066">
    <property type="entry name" value="STKc_IRAK"/>
    <property type="match status" value="2"/>
</dbReference>
<keyword evidence="6" id="KW-0808">Transferase</keyword>
<dbReference type="PROSITE" id="PS50948">
    <property type="entry name" value="PAN"/>
    <property type="match status" value="2"/>
</dbReference>
<evidence type="ECO:0000256" key="20">
    <source>
        <dbReference type="PROSITE-ProRule" id="PRU10141"/>
    </source>
</evidence>
<feature type="domain" description="Apple" evidence="25">
    <location>
        <begin position="370"/>
        <end position="456"/>
    </location>
</feature>
<evidence type="ECO:0000256" key="7">
    <source>
        <dbReference type="ARBA" id="ARBA00022692"/>
    </source>
</evidence>
<evidence type="ECO:0000259" key="24">
    <source>
        <dbReference type="PROSITE" id="PS50927"/>
    </source>
</evidence>
<dbReference type="GO" id="GO:0048544">
    <property type="term" value="P:recognition of pollen"/>
    <property type="evidence" value="ECO:0007669"/>
    <property type="project" value="InterPro"/>
</dbReference>
<dbReference type="InterPro" id="IPR008271">
    <property type="entry name" value="Ser/Thr_kinase_AS"/>
</dbReference>
<evidence type="ECO:0000313" key="26">
    <source>
        <dbReference type="EnsemblPlants" id="OBART04G06950.2"/>
    </source>
</evidence>
<evidence type="ECO:0000256" key="19">
    <source>
        <dbReference type="ARBA" id="ARBA00048679"/>
    </source>
</evidence>
<dbReference type="Gene3D" id="3.30.200.20">
    <property type="entry name" value="Phosphorylase Kinase, domain 1"/>
    <property type="match status" value="2"/>
</dbReference>
<dbReference type="Gene3D" id="2.90.10.30">
    <property type="match status" value="2"/>
</dbReference>
<dbReference type="SUPFAM" id="SSF56112">
    <property type="entry name" value="Protein kinase-like (PK-like)"/>
    <property type="match status" value="2"/>
</dbReference>
<feature type="binding site" evidence="20">
    <location>
        <position position="1401"/>
    </location>
    <ligand>
        <name>ATP</name>
        <dbReference type="ChEBI" id="CHEBI:30616"/>
    </ligand>
</feature>
<comment type="catalytic activity">
    <reaction evidence="18">
        <text>L-threonyl-[protein] + ATP = O-phospho-L-threonyl-[protein] + ADP + H(+)</text>
        <dbReference type="Rhea" id="RHEA:46608"/>
        <dbReference type="Rhea" id="RHEA-COMP:11060"/>
        <dbReference type="Rhea" id="RHEA-COMP:11605"/>
        <dbReference type="ChEBI" id="CHEBI:15378"/>
        <dbReference type="ChEBI" id="CHEBI:30013"/>
        <dbReference type="ChEBI" id="CHEBI:30616"/>
        <dbReference type="ChEBI" id="CHEBI:61977"/>
        <dbReference type="ChEBI" id="CHEBI:456216"/>
        <dbReference type="EC" id="2.7.11.1"/>
    </reaction>
</comment>
<dbReference type="PROSITE" id="PS50011">
    <property type="entry name" value="PROTEIN_KINASE_DOM"/>
    <property type="match status" value="2"/>
</dbReference>
<dbReference type="InterPro" id="IPR001480">
    <property type="entry name" value="Bulb-type_lectin_dom"/>
</dbReference>
<dbReference type="EC" id="2.7.11.1" evidence="2"/>
<dbReference type="PROSITE" id="PS00107">
    <property type="entry name" value="PROTEIN_KINASE_ATP"/>
    <property type="match status" value="2"/>
</dbReference>
<evidence type="ECO:0000259" key="23">
    <source>
        <dbReference type="PROSITE" id="PS50011"/>
    </source>
</evidence>
<feature type="domain" description="Bulb-type lectin" evidence="24">
    <location>
        <begin position="898"/>
        <end position="1026"/>
    </location>
</feature>
<dbReference type="GO" id="GO:0005524">
    <property type="term" value="F:ATP binding"/>
    <property type="evidence" value="ECO:0007669"/>
    <property type="project" value="UniProtKB-UniRule"/>
</dbReference>
<evidence type="ECO:0000256" key="4">
    <source>
        <dbReference type="ARBA" id="ARBA00022536"/>
    </source>
</evidence>
<keyword evidence="7 21" id="KW-0812">Transmembrane</keyword>
<evidence type="ECO:0000256" key="1">
    <source>
        <dbReference type="ARBA" id="ARBA00004479"/>
    </source>
</evidence>
<reference evidence="26" key="2">
    <citation type="submission" date="2015-03" db="UniProtKB">
        <authorList>
            <consortium name="EnsemblPlants"/>
        </authorList>
    </citation>
    <scope>IDENTIFICATION</scope>
</reference>
<dbReference type="GO" id="GO:0016020">
    <property type="term" value="C:membrane"/>
    <property type="evidence" value="ECO:0007669"/>
    <property type="project" value="UniProtKB-SubCell"/>
</dbReference>
<dbReference type="GO" id="GO:0030246">
    <property type="term" value="F:carbohydrate binding"/>
    <property type="evidence" value="ECO:0007669"/>
    <property type="project" value="UniProtKB-KW"/>
</dbReference>
<evidence type="ECO:0000256" key="15">
    <source>
        <dbReference type="ARBA" id="ARBA00023157"/>
    </source>
</evidence>
<keyword evidence="11" id="KW-0418">Kinase</keyword>
<dbReference type="Pfam" id="PF08276">
    <property type="entry name" value="PAN_2"/>
    <property type="match status" value="1"/>
</dbReference>
<keyword evidence="12 20" id="KW-0067">ATP-binding</keyword>
<keyword evidence="15" id="KW-1015">Disulfide bond</keyword>
<feature type="signal peptide" evidence="22">
    <location>
        <begin position="1"/>
        <end position="27"/>
    </location>
</feature>
<dbReference type="InterPro" id="IPR051343">
    <property type="entry name" value="G-type_lectin_kinases/EP1-like"/>
</dbReference>
<dbReference type="PROSITE" id="PS00108">
    <property type="entry name" value="PROTEIN_KINASE_ST"/>
    <property type="match status" value="2"/>
</dbReference>
<feature type="domain" description="Protein kinase" evidence="23">
    <location>
        <begin position="489"/>
        <end position="772"/>
    </location>
</feature>
<dbReference type="InterPro" id="IPR003609">
    <property type="entry name" value="Pan_app"/>
</dbReference>
<dbReference type="SMART" id="SM00220">
    <property type="entry name" value="S_TKc"/>
    <property type="match status" value="2"/>
</dbReference>
<dbReference type="Gene3D" id="1.10.510.10">
    <property type="entry name" value="Transferase(Phosphotransferase) domain 1"/>
    <property type="match status" value="2"/>
</dbReference>
<dbReference type="FunFam" id="1.10.510.10:FF:000248">
    <property type="entry name" value="S-receptor-like kinase 5"/>
    <property type="match status" value="2"/>
</dbReference>
<evidence type="ECO:0000256" key="5">
    <source>
        <dbReference type="ARBA" id="ARBA00022553"/>
    </source>
</evidence>
<comment type="catalytic activity">
    <reaction evidence="19">
        <text>L-seryl-[protein] + ATP = O-phospho-L-seryl-[protein] + ADP + H(+)</text>
        <dbReference type="Rhea" id="RHEA:17989"/>
        <dbReference type="Rhea" id="RHEA-COMP:9863"/>
        <dbReference type="Rhea" id="RHEA-COMP:11604"/>
        <dbReference type="ChEBI" id="CHEBI:15378"/>
        <dbReference type="ChEBI" id="CHEBI:29999"/>
        <dbReference type="ChEBI" id="CHEBI:30616"/>
        <dbReference type="ChEBI" id="CHEBI:83421"/>
        <dbReference type="ChEBI" id="CHEBI:456216"/>
        <dbReference type="EC" id="2.7.11.1"/>
    </reaction>
</comment>
<dbReference type="PANTHER" id="PTHR47976">
    <property type="entry name" value="G-TYPE LECTIN S-RECEPTOR-LIKE SERINE/THREONINE-PROTEIN KINASE SD2-5"/>
    <property type="match status" value="1"/>
</dbReference>
<feature type="transmembrane region" description="Helical" evidence="21">
    <location>
        <begin position="1318"/>
        <end position="1339"/>
    </location>
</feature>
<dbReference type="PROSITE" id="PS50927">
    <property type="entry name" value="BULB_LECTIN"/>
    <property type="match status" value="2"/>
</dbReference>
<sequence length="1685" mass="187246">MSPGNLFADFTVLVVVVLAVAAPPVSGQRSVYPSANLSTLWVNNKVLDTVTYDDGSTVRAIVLRSPQTFSDPSFAAGFFCTPPCQEFIFAVFILTATHAQNPLPVTTMAQVVWCANRANPVGENATLELTGDGDLVLREKANGRLIWSSGTSGQSVRRMEITEQGNLVLFDQRNMTVWQSFDHPTDALVPGQSLLQGKMLRANASPTNWTEGKIYITVLRDGVHGYVESTPPQLYLKYNVSRNMNQRDLTRITFTNGSLSIFVQSTQPGNPDDIIPLPEAKSTQYIRLESDGHMKLYEWFTEGKWTMVLDVTKQLLLDDCAFPTVCGGYGICTGGQCSCLIQSNSSSRYFQPIDYRRQSLGCAPVTPISCQEMKNHQLLTLTDVSYFDMGQIIMNAKNRDDCKQACLKNCSCRAVAFRYGQNDSNGECQSVTEVFSLQSIQPEKVNYNSSAYLKINPSSDPTQKKLKTILGATLAATITLVMVVIIAIYTSAKKLGEGGFGSVFEGKIDEERVAVKRLEGASQGKKEFMAEVETIGSIEHINLVRLIGFCAEKSHRLLVYEYMPRGSLDRWIYYHHNNAPLDWCTRCRIILDIAKGLCYLHEECRRKIAHLDIKPQNILLGENFNAKLADFGLSKLIDRDQSNVMTVMRGTPGYLAPEWLTSPITEKVDIYSFGVVLMEIISGRKNIDISLPKESVQLINLLREKAQNNQLIDMIDKHGNDMVSHKEEVIQMMKLAIWCLQNDSSRRPSMSTVVKVLEGAMSVENCLDYGFFNASSITHPHVLLHLLRQYYLVQDERRARRRVVDHFGVRQPSAGNGEAVFSVTTSAHRRLCNSSTMRLANRPNPFCFGVMVAAVVAVVLAAAAPSVSGQRSDYPMANLSTRWVNNAAVLPHSVTYSDGSAVRAIVLRSPKALYGPSFAAGFFCTPPCQAFLFAVFIVYTNSGAGITSVVNGMAQVIWSANRASPVGENATLELTGEGDLVLREANGRLVWSSGTSGRSVAGMEITENGSLVLFDQRNGTVWQSFDHPTDALVPGQSLQQGMRLTANTSTTNWTESKLYMTVLPDGLYGYVESTPPQLYYKPQVRINKSGQNLTRVTFTNGSLSIFVPSTQPGNTDNSIALPSAKSTQYIRLESDGHLRLYEWSGTESKWTMVSDVIKIFPDDCTFPTVCGEYGICTSGGGQCICPVENNSSTSYFHPVDERKANLGCAPVTPISCQEMKNHKFLTLTDVSYFDESQIIVNAKNKDDCKQACLKNCSCRAVAFRYGQNDSDGQCQSVTEVFSLQSIQPETVHYNSSAYLKVQITPSASDPTQNKKKTILAATLAAITTLVLVVIVAIYVRRRRKYQELDEELDFDILPGMPTRFSFEKLRECTDDFSKKLGEGGFGSVFEGKIGEESVAVKRLEGARQGKKEFLAEVETIGSIEHINLVRLIGFCAEKSNRLLVYEYMPRGSLDRWIYYRHNNAPLDWCTRCKIIMDIAKGLCYLHEECRRKIAHLDIKPQNILLDENFNAKLADFGLSKLIDRDQSKVVTVMRGTPGYLAPEWLTSQITEKVDIYSFGVVLMEIVSGRKNIDISQPEESVQLINLLREKAQNDQLLDMIDKHSNDMVSHQEEVIQMMKLAMWCLQNDSSRRPSMLMVVKVLEGAMSVENCLDYSFFNANSVISAQGNPSTYSAPPQASILSGPR</sequence>
<dbReference type="InterPro" id="IPR000858">
    <property type="entry name" value="S_locus_glycoprot_dom"/>
</dbReference>
<organism evidence="26">
    <name type="scientific">Oryza barthii</name>
    <dbReference type="NCBI Taxonomy" id="65489"/>
    <lineage>
        <taxon>Eukaryota</taxon>
        <taxon>Viridiplantae</taxon>
        <taxon>Streptophyta</taxon>
        <taxon>Embryophyta</taxon>
        <taxon>Tracheophyta</taxon>
        <taxon>Spermatophyta</taxon>
        <taxon>Magnoliopsida</taxon>
        <taxon>Liliopsida</taxon>
        <taxon>Poales</taxon>
        <taxon>Poaceae</taxon>
        <taxon>BOP clade</taxon>
        <taxon>Oryzoideae</taxon>
        <taxon>Oryzeae</taxon>
        <taxon>Oryzinae</taxon>
        <taxon>Oryza</taxon>
    </lineage>
</organism>
<dbReference type="Pfam" id="PF01453">
    <property type="entry name" value="B_lectin"/>
    <property type="match status" value="2"/>
</dbReference>
<evidence type="ECO:0000256" key="17">
    <source>
        <dbReference type="ARBA" id="ARBA00023180"/>
    </source>
</evidence>
<reference evidence="26" key="1">
    <citation type="journal article" date="2009" name="Rice">
        <title>De Novo Next Generation Sequencing of Plant Genomes.</title>
        <authorList>
            <person name="Rounsley S."/>
            <person name="Marri P.R."/>
            <person name="Yu Y."/>
            <person name="He R."/>
            <person name="Sisneros N."/>
            <person name="Goicoechea J.L."/>
            <person name="Lee S.J."/>
            <person name="Angelova A."/>
            <person name="Kudrna D."/>
            <person name="Luo M."/>
            <person name="Affourtit J."/>
            <person name="Desany B."/>
            <person name="Knight J."/>
            <person name="Niazi F."/>
            <person name="Egholm M."/>
            <person name="Wing R.A."/>
        </authorList>
    </citation>
    <scope>NUCLEOTIDE SEQUENCE [LARGE SCALE GENOMIC DNA]</scope>
    <source>
        <strain evidence="26">cv. IRGC 105608</strain>
    </source>
</reference>
<keyword evidence="13 21" id="KW-1133">Transmembrane helix</keyword>
<evidence type="ECO:0000256" key="12">
    <source>
        <dbReference type="ARBA" id="ARBA00022840"/>
    </source>
</evidence>
<dbReference type="SMART" id="SM00108">
    <property type="entry name" value="B_lectin"/>
    <property type="match status" value="2"/>
</dbReference>
<keyword evidence="8 22" id="KW-0732">Signal</keyword>
<dbReference type="Gramene" id="OBART04G06950.2">
    <property type="protein sequence ID" value="OBART04G06950.2"/>
    <property type="gene ID" value="OBART04G06950"/>
</dbReference>
<dbReference type="EnsemblPlants" id="OBART04G06950.2">
    <property type="protein sequence ID" value="OBART04G06950.2"/>
    <property type="gene ID" value="OBART04G06950"/>
</dbReference>
<dbReference type="SUPFAM" id="SSF51110">
    <property type="entry name" value="alpha-D-mannose-specific plant lectins"/>
    <property type="match status" value="2"/>
</dbReference>
<dbReference type="PANTHER" id="PTHR47976:SF30">
    <property type="entry name" value="RECEPTOR-LIKE SERINE_THREONINE-PROTEIN KINASE"/>
    <property type="match status" value="1"/>
</dbReference>
<feature type="transmembrane region" description="Helical" evidence="21">
    <location>
        <begin position="469"/>
        <end position="489"/>
    </location>
</feature>
<feature type="chain" id="PRO_5002262497" description="non-specific serine/threonine protein kinase" evidence="22">
    <location>
        <begin position="28"/>
        <end position="1685"/>
    </location>
</feature>
<keyword evidence="27" id="KW-1185">Reference proteome</keyword>
<dbReference type="InterPro" id="IPR011009">
    <property type="entry name" value="Kinase-like_dom_sf"/>
</dbReference>
<evidence type="ECO:0000256" key="9">
    <source>
        <dbReference type="ARBA" id="ARBA00022734"/>
    </source>
</evidence>